<comment type="subunit">
    <text evidence="9">Monomer.</text>
</comment>
<feature type="binding site" evidence="9 12">
    <location>
        <position position="321"/>
    </location>
    <ligand>
        <name>substrate</name>
    </ligand>
</feature>
<evidence type="ECO:0000256" key="2">
    <source>
        <dbReference type="ARBA" id="ARBA00002315"/>
    </source>
</evidence>
<evidence type="ECO:0000259" key="14">
    <source>
        <dbReference type="Pfam" id="PF01676"/>
    </source>
</evidence>
<keyword evidence="8 9" id="KW-0413">Isomerase</keyword>
<evidence type="ECO:0000256" key="4">
    <source>
        <dbReference type="ARBA" id="ARBA00008819"/>
    </source>
</evidence>
<feature type="binding site" evidence="9 13">
    <location>
        <position position="61"/>
    </location>
    <ligand>
        <name>Mn(2+)</name>
        <dbReference type="ChEBI" id="CHEBI:29035"/>
        <label>2</label>
    </ligand>
</feature>
<dbReference type="EC" id="5.4.2.12" evidence="9 10"/>
<evidence type="ECO:0000256" key="5">
    <source>
        <dbReference type="ARBA" id="ARBA00022723"/>
    </source>
</evidence>
<evidence type="ECO:0000256" key="9">
    <source>
        <dbReference type="HAMAP-Rule" id="MF_01038"/>
    </source>
</evidence>
<protein>
    <recommendedName>
        <fullName evidence="9 10">2,3-bisphosphoglycerate-independent phosphoglycerate mutase</fullName>
        <shortName evidence="9">BPG-independent PGAM</shortName>
        <shortName evidence="9">Phosphoglyceromutase</shortName>
        <shortName evidence="9">iPGM</shortName>
        <ecNumber evidence="9 10">5.4.2.12</ecNumber>
    </recommendedName>
</protein>
<dbReference type="Proteomes" id="UP001335720">
    <property type="component" value="Chromosome"/>
</dbReference>
<evidence type="ECO:0000256" key="11">
    <source>
        <dbReference type="PIRSR" id="PIRSR001492-1"/>
    </source>
</evidence>
<feature type="binding site" evidence="9 12">
    <location>
        <begin position="152"/>
        <end position="153"/>
    </location>
    <ligand>
        <name>substrate</name>
    </ligand>
</feature>
<dbReference type="SUPFAM" id="SSF53649">
    <property type="entry name" value="Alkaline phosphatase-like"/>
    <property type="match status" value="1"/>
</dbReference>
<dbReference type="GO" id="GO:0006007">
    <property type="term" value="P:glucose catabolic process"/>
    <property type="evidence" value="ECO:0007669"/>
    <property type="project" value="InterPro"/>
</dbReference>
<feature type="binding site" evidence="9 13">
    <location>
        <position position="431"/>
    </location>
    <ligand>
        <name>Mn(2+)</name>
        <dbReference type="ChEBI" id="CHEBI:29035"/>
        <label>2</label>
    </ligand>
</feature>
<evidence type="ECO:0000256" key="12">
    <source>
        <dbReference type="PIRSR" id="PIRSR001492-2"/>
    </source>
</evidence>
<dbReference type="InterPro" id="IPR017850">
    <property type="entry name" value="Alkaline_phosphatase_core_sf"/>
</dbReference>
<dbReference type="InterPro" id="IPR036646">
    <property type="entry name" value="PGAM_B_sf"/>
</dbReference>
<dbReference type="KEGG" id="ptrh:RsTaC01_0016"/>
<dbReference type="InterPro" id="IPR005995">
    <property type="entry name" value="Pgm_bpd_ind"/>
</dbReference>
<evidence type="ECO:0000256" key="6">
    <source>
        <dbReference type="ARBA" id="ARBA00023152"/>
    </source>
</evidence>
<dbReference type="InterPro" id="IPR011258">
    <property type="entry name" value="BPG-indep_PGM_N"/>
</dbReference>
<evidence type="ECO:0000256" key="3">
    <source>
        <dbReference type="ARBA" id="ARBA00004798"/>
    </source>
</evidence>
<accession>A0AA48IBA5</accession>
<keyword evidence="7 9" id="KW-0464">Manganese</keyword>
<feature type="binding site" evidence="9 12">
    <location>
        <position position="122"/>
    </location>
    <ligand>
        <name>substrate</name>
    </ligand>
</feature>
<dbReference type="NCBIfam" id="TIGR01307">
    <property type="entry name" value="pgm_bpd_ind"/>
    <property type="match status" value="1"/>
</dbReference>
<evidence type="ECO:0000256" key="13">
    <source>
        <dbReference type="PIRSR" id="PIRSR001492-3"/>
    </source>
</evidence>
<feature type="binding site" evidence="9 13">
    <location>
        <position position="389"/>
    </location>
    <ligand>
        <name>Mn(2+)</name>
        <dbReference type="ChEBI" id="CHEBI:29035"/>
        <label>1</label>
    </ligand>
</feature>
<dbReference type="PIRSF" id="PIRSF001492">
    <property type="entry name" value="IPGAM"/>
    <property type="match status" value="1"/>
</dbReference>
<gene>
    <name evidence="9" type="primary">gpmI</name>
    <name evidence="16" type="ORF">RsTaC01_0016</name>
</gene>
<comment type="cofactor">
    <cofactor evidence="9">
        <name>Mn(2+)</name>
        <dbReference type="ChEBI" id="CHEBI:29035"/>
    </cofactor>
    <text evidence="9">Binds 2 manganese ions per subunit.</text>
</comment>
<dbReference type="SUPFAM" id="SSF64158">
    <property type="entry name" value="2,3-Bisphosphoglycerate-independent phosphoglycerate mutase, substrate-binding domain"/>
    <property type="match status" value="1"/>
</dbReference>
<dbReference type="AlphaFoldDB" id="A0AA48IBA5"/>
<feature type="binding site" evidence="9 12">
    <location>
        <position position="184"/>
    </location>
    <ligand>
        <name>substrate</name>
    </ligand>
</feature>
<dbReference type="FunFam" id="3.40.1450.10:FF:000002">
    <property type="entry name" value="2,3-bisphosphoglycerate-independent phosphoglycerate mutase"/>
    <property type="match status" value="1"/>
</dbReference>
<comment type="catalytic activity">
    <reaction evidence="1 9">
        <text>(2R)-2-phosphoglycerate = (2R)-3-phosphoglycerate</text>
        <dbReference type="Rhea" id="RHEA:15901"/>
        <dbReference type="ChEBI" id="CHEBI:58272"/>
        <dbReference type="ChEBI" id="CHEBI:58289"/>
        <dbReference type="EC" id="5.4.2.12"/>
    </reaction>
</comment>
<dbReference type="InterPro" id="IPR006124">
    <property type="entry name" value="Metalloenzyme"/>
</dbReference>
<dbReference type="GO" id="GO:0004619">
    <property type="term" value="F:phosphoglycerate mutase activity"/>
    <property type="evidence" value="ECO:0007669"/>
    <property type="project" value="UniProtKB-UniRule"/>
</dbReference>
<sequence length="498" mass="56612">MKKFVVLVIIDGFGISNLKVGNAIYSAKTPILDNLFENNSTSKLQASGVSVGLPGGQVGNSEVGHMTIGSGRILNQDLTKINSSIENKSFFENFEIKKIINYVLKNNSDLNIMGLLSNGGIHSHIEHLYSLLEFLKNYDIKNINIHVWLDGRDTYCKSGINFVKNLEKKLNDLNIGEIASISGRYYSMDRDNRLDRIQKAYDVINNDCSNKFKNLVEYILNFYENDITDEFIIPAVSKNYTGFSKKDAFICFNFRADRVREITDFILEKNKENKFLFFTEYFKTNNENVSIAFKPGIIKNNLSEYISDFDLKQLKITETEKYAHVTFFFNSGVEKAYKNEDRILVPSPREVDVYDLKPEMSAFEITDKVLYEIEKNKYDLIVLNYANCDMVGHTGNFLATVKAIEFVDLCIKKLLNSITRNKGVLIVTSDHGNAEKMLTESGEIFTAHTNNLVPFCVANYPCKLKSFGNLSDIAPTILNILNLKKPEEMSGNSLITYQ</sequence>
<evidence type="ECO:0000256" key="7">
    <source>
        <dbReference type="ARBA" id="ARBA00023211"/>
    </source>
</evidence>
<evidence type="ECO:0000256" key="8">
    <source>
        <dbReference type="ARBA" id="ARBA00023235"/>
    </source>
</evidence>
<dbReference type="CDD" id="cd16010">
    <property type="entry name" value="iPGM"/>
    <property type="match status" value="1"/>
</dbReference>
<dbReference type="Gene3D" id="3.40.720.10">
    <property type="entry name" value="Alkaline Phosphatase, subunit A"/>
    <property type="match status" value="1"/>
</dbReference>
<dbReference type="Pfam" id="PF01676">
    <property type="entry name" value="Metalloenzyme"/>
    <property type="match status" value="1"/>
</dbReference>
<comment type="pathway">
    <text evidence="3 9">Carbohydrate degradation; glycolysis; pyruvate from D-glyceraldehyde 3-phosphate: step 3/5.</text>
</comment>
<feature type="domain" description="BPG-independent PGAM N-terminal" evidence="15">
    <location>
        <begin position="81"/>
        <end position="275"/>
    </location>
</feature>
<evidence type="ECO:0000313" key="16">
    <source>
        <dbReference type="EMBL" id="BED92330.1"/>
    </source>
</evidence>
<dbReference type="GO" id="GO:0005829">
    <property type="term" value="C:cytosol"/>
    <property type="evidence" value="ECO:0007669"/>
    <property type="project" value="TreeGrafter"/>
</dbReference>
<dbReference type="PANTHER" id="PTHR31637:SF0">
    <property type="entry name" value="2,3-BISPHOSPHOGLYCERATE-INDEPENDENT PHOSPHOGLYCERATE MUTASE"/>
    <property type="match status" value="1"/>
</dbReference>
<keyword evidence="6 9" id="KW-0324">Glycolysis</keyword>
<comment type="function">
    <text evidence="2 9">Catalyzes the interconversion of 2-phosphoglycerate and 3-phosphoglycerate.</text>
</comment>
<evidence type="ECO:0000256" key="10">
    <source>
        <dbReference type="NCBIfam" id="TIGR01307"/>
    </source>
</evidence>
<dbReference type="PANTHER" id="PTHR31637">
    <property type="entry name" value="2,3-BISPHOSPHOGLYCERATE-INDEPENDENT PHOSPHOGLYCERATE MUTASE"/>
    <property type="match status" value="1"/>
</dbReference>
<dbReference type="HAMAP" id="MF_01038">
    <property type="entry name" value="GpmI"/>
    <property type="match status" value="1"/>
</dbReference>
<feature type="active site" description="Phosphoserine intermediate" evidence="9 11">
    <location>
        <position position="61"/>
    </location>
</feature>
<feature type="binding site" evidence="9 12">
    <location>
        <begin position="255"/>
        <end position="258"/>
    </location>
    <ligand>
        <name>substrate</name>
    </ligand>
</feature>
<feature type="binding site" evidence="9 13">
    <location>
        <position position="448"/>
    </location>
    <ligand>
        <name>Mn(2+)</name>
        <dbReference type="ChEBI" id="CHEBI:29035"/>
        <label>1</label>
    </ligand>
</feature>
<comment type="similarity">
    <text evidence="4 9">Belongs to the BPG-independent phosphoglycerate mutase family.</text>
</comment>
<dbReference type="EMBL" id="AP027925">
    <property type="protein sequence ID" value="BED92330.1"/>
    <property type="molecule type" value="Genomic_DNA"/>
</dbReference>
<evidence type="ECO:0000256" key="1">
    <source>
        <dbReference type="ARBA" id="ARBA00000370"/>
    </source>
</evidence>
<evidence type="ECO:0000259" key="15">
    <source>
        <dbReference type="Pfam" id="PF06415"/>
    </source>
</evidence>
<keyword evidence="5 9" id="KW-0479">Metal-binding</keyword>
<proteinExistence type="inferred from homology"/>
<dbReference type="GO" id="GO:0030145">
    <property type="term" value="F:manganese ion binding"/>
    <property type="evidence" value="ECO:0007669"/>
    <property type="project" value="UniProtKB-UniRule"/>
</dbReference>
<dbReference type="Pfam" id="PF06415">
    <property type="entry name" value="iPGM_N"/>
    <property type="match status" value="1"/>
</dbReference>
<name>A0AA48IBA5_9FIRM</name>
<feature type="domain" description="Metalloenzyme" evidence="14">
    <location>
        <begin position="5"/>
        <end position="485"/>
    </location>
</feature>
<reference evidence="16" key="1">
    <citation type="journal article" date="2023" name="ISME J.">
        <title>Emergence of putative energy parasites within Clostridia revealed by genome analysis of a novel endosymbiotic clade.</title>
        <authorList>
            <person name="Takahashi K."/>
            <person name="Kuwahara H."/>
            <person name="Horikawa Y."/>
            <person name="Izawa K."/>
            <person name="Kato D."/>
            <person name="Inagaki T."/>
            <person name="Yuki M."/>
            <person name="Ohkuma M."/>
            <person name="Hongoh Y."/>
        </authorList>
    </citation>
    <scope>NUCLEOTIDE SEQUENCE</scope>
    <source>
        <strain evidence="16">RsTa-C01</strain>
    </source>
</reference>
<feature type="binding site" evidence="9 12">
    <location>
        <position position="190"/>
    </location>
    <ligand>
        <name>substrate</name>
    </ligand>
</feature>
<dbReference type="Gene3D" id="3.40.1450.10">
    <property type="entry name" value="BPG-independent phosphoglycerate mutase, domain B"/>
    <property type="match status" value="1"/>
</dbReference>
<organism evidence="16">
    <name type="scientific">Candidatus Paraimprobicoccus trichonymphae</name>
    <dbReference type="NCBI Taxonomy" id="3033793"/>
    <lineage>
        <taxon>Bacteria</taxon>
        <taxon>Bacillati</taxon>
        <taxon>Bacillota</taxon>
        <taxon>Clostridia</taxon>
        <taxon>Candidatus Paraimprobicoccus</taxon>
    </lineage>
</organism>
<dbReference type="GO" id="GO:0006096">
    <property type="term" value="P:glycolytic process"/>
    <property type="evidence" value="ECO:0007669"/>
    <property type="project" value="UniProtKB-UniRule"/>
</dbReference>
<feature type="binding site" evidence="9 13">
    <location>
        <position position="430"/>
    </location>
    <ligand>
        <name>Mn(2+)</name>
        <dbReference type="ChEBI" id="CHEBI:29035"/>
        <label>2</label>
    </ligand>
</feature>
<feature type="binding site" evidence="9 13">
    <location>
        <position position="393"/>
    </location>
    <ligand>
        <name>Mn(2+)</name>
        <dbReference type="ChEBI" id="CHEBI:29035"/>
        <label>1</label>
    </ligand>
</feature>
<feature type="binding site" evidence="9 13">
    <location>
        <position position="11"/>
    </location>
    <ligand>
        <name>Mn(2+)</name>
        <dbReference type="ChEBI" id="CHEBI:29035"/>
        <label>2</label>
    </ligand>
</feature>